<evidence type="ECO:0000256" key="3">
    <source>
        <dbReference type="ARBA" id="ARBA00010912"/>
    </source>
</evidence>
<reference evidence="17" key="1">
    <citation type="submission" date="2021-01" db="EMBL/GenBank/DDBJ databases">
        <authorList>
            <person name="Corre E."/>
            <person name="Pelletier E."/>
            <person name="Niang G."/>
            <person name="Scheremetjew M."/>
            <person name="Finn R."/>
            <person name="Kale V."/>
            <person name="Holt S."/>
            <person name="Cochrane G."/>
            <person name="Meng A."/>
            <person name="Brown T."/>
            <person name="Cohen L."/>
        </authorList>
    </citation>
    <scope>NUCLEOTIDE SEQUENCE</scope>
    <source>
        <strain evidence="17">CCMP645</strain>
    </source>
</reference>
<evidence type="ECO:0000256" key="8">
    <source>
        <dbReference type="ARBA" id="ARBA00022840"/>
    </source>
</evidence>
<sequence length="633" mass="70270">MFGGVGMPALPGNRVLRPTTAAISLDGPSQFDIVCTSRLAEYMAKASPQESLEEQQKRVRILSALAQIFTEWVHSVCLAKGCSEEVAQRAGGQVFTSGSYRLGVNERGMDIDTICVAPRMVTREDFFDSLKFILEDHESVTNLTSVESASVPIITFDFDNVNIDLLFASLPRDSVPPEIDLNEDSVLLGLDVGSERTLNGPRVTNLIQQLVPNFDSFLLVLRCVRLWAKRRGIYSNKFGYLGGVNCNILVAFVCQRYPNAASSLLLERFFYILKNWEWPTPIMLTPPYDAGLGLECWDPQIMRNRYHVMPILTPAYPSMNSSMSASEYTLEVMRYELHLGHDKVRAILAAGAEDWDPLFEPSDFWVAHSKYIAAEIYVSNVAPHEHAEVLRSWTGFIESRLRGLVEHLAPLPLCNLRLMPKKLPLLASAGEAQNGEGCAYVLGFDIDKDRMQGEELHMTAKIEQFRASVLFAAEKAGVVNERNRRMQRLKFISFDSWKEMPDVVFDHTLGGRDAAKAIRKRIVAARKQQKAREAAEASLEAELTGDNGVREDSAQIGGHLAEKGAQSQESKLGTGESQNGKVQGDDAGEGHEHEERVQDSAVPLKRRADDDLVQPDAKAIKSEATEASAPSEQ</sequence>
<feature type="binding site" evidence="12">
    <location>
        <position position="164"/>
    </location>
    <ligand>
        <name>ATP</name>
        <dbReference type="ChEBI" id="CHEBI:30616"/>
    </ligand>
</feature>
<dbReference type="Gene3D" id="3.30.70.590">
    <property type="entry name" value="Poly(A) polymerase predicted RNA binding domain"/>
    <property type="match status" value="1"/>
</dbReference>
<evidence type="ECO:0000256" key="6">
    <source>
        <dbReference type="ARBA" id="ARBA00022723"/>
    </source>
</evidence>
<feature type="binding site" evidence="12">
    <location>
        <begin position="110"/>
        <end position="112"/>
    </location>
    <ligand>
        <name>ATP</name>
        <dbReference type="ChEBI" id="CHEBI:30616"/>
    </ligand>
</feature>
<comment type="cofactor">
    <cofactor evidence="1">
        <name>Mn(2+)</name>
        <dbReference type="ChEBI" id="CHEBI:29035"/>
    </cofactor>
</comment>
<dbReference type="EC" id="2.7.7.19" evidence="11"/>
<evidence type="ECO:0000256" key="5">
    <source>
        <dbReference type="ARBA" id="ARBA00022679"/>
    </source>
</evidence>
<dbReference type="GO" id="GO:0005524">
    <property type="term" value="F:ATP binding"/>
    <property type="evidence" value="ECO:0007669"/>
    <property type="project" value="UniProtKB-UniRule"/>
</dbReference>
<evidence type="ECO:0000256" key="10">
    <source>
        <dbReference type="ARBA" id="ARBA00023242"/>
    </source>
</evidence>
<dbReference type="GO" id="GO:0046872">
    <property type="term" value="F:metal ion binding"/>
    <property type="evidence" value="ECO:0007669"/>
    <property type="project" value="UniProtKB-KW"/>
</dbReference>
<dbReference type="FunFam" id="3.30.460.10:FF:000002">
    <property type="entry name" value="Poly(A) polymerase alpha, putative"/>
    <property type="match status" value="1"/>
</dbReference>
<keyword evidence="8 11" id="KW-0067">ATP-binding</keyword>
<feature type="binding site" evidence="12">
    <location>
        <begin position="243"/>
        <end position="244"/>
    </location>
    <ligand>
        <name>ATP</name>
        <dbReference type="ChEBI" id="CHEBI:30616"/>
    </ligand>
</feature>
<evidence type="ECO:0000256" key="11">
    <source>
        <dbReference type="PIRNR" id="PIRNR018425"/>
    </source>
</evidence>
<feature type="binding site" evidence="13">
    <location>
        <position position="112"/>
    </location>
    <ligand>
        <name>Mg(2+)</name>
        <dbReference type="ChEBI" id="CHEBI:18420"/>
        <label>2</label>
        <note>catalytic</note>
    </ligand>
</feature>
<keyword evidence="7 11" id="KW-0547">Nucleotide-binding</keyword>
<feature type="binding site" evidence="12">
    <location>
        <position position="234"/>
    </location>
    <ligand>
        <name>ATP</name>
        <dbReference type="ChEBI" id="CHEBI:30616"/>
    </ligand>
</feature>
<comment type="subcellular location">
    <subcellularLocation>
        <location evidence="2 11">Nucleus</location>
    </subcellularLocation>
</comment>
<feature type="compositionally biased region" description="Basic and acidic residues" evidence="14">
    <location>
        <begin position="588"/>
        <end position="598"/>
    </location>
</feature>
<dbReference type="GO" id="GO:0003723">
    <property type="term" value="F:RNA binding"/>
    <property type="evidence" value="ECO:0007669"/>
    <property type="project" value="UniProtKB-UniRule"/>
</dbReference>
<evidence type="ECO:0000259" key="15">
    <source>
        <dbReference type="Pfam" id="PF04928"/>
    </source>
</evidence>
<feature type="binding site" evidence="13">
    <location>
        <position position="110"/>
    </location>
    <ligand>
        <name>Mg(2+)</name>
        <dbReference type="ChEBI" id="CHEBI:18420"/>
        <label>2</label>
        <note>catalytic</note>
    </ligand>
</feature>
<feature type="domain" description="Poly(A) polymerase central" evidence="15">
    <location>
        <begin position="217"/>
        <end position="360"/>
    </location>
</feature>
<comment type="catalytic activity">
    <reaction evidence="11">
        <text>RNA(n) + ATP = RNA(n)-3'-adenine ribonucleotide + diphosphate</text>
        <dbReference type="Rhea" id="RHEA:11332"/>
        <dbReference type="Rhea" id="RHEA-COMP:14527"/>
        <dbReference type="Rhea" id="RHEA-COMP:17347"/>
        <dbReference type="ChEBI" id="CHEBI:30616"/>
        <dbReference type="ChEBI" id="CHEBI:33019"/>
        <dbReference type="ChEBI" id="CHEBI:140395"/>
        <dbReference type="ChEBI" id="CHEBI:173115"/>
        <dbReference type="EC" id="2.7.7.19"/>
    </reaction>
</comment>
<dbReference type="SUPFAM" id="SSF55003">
    <property type="entry name" value="PAP/Archaeal CCA-adding enzyme, C-terminal domain"/>
    <property type="match status" value="1"/>
</dbReference>
<evidence type="ECO:0000256" key="14">
    <source>
        <dbReference type="SAM" id="MobiDB-lite"/>
    </source>
</evidence>
<evidence type="ECO:0000256" key="9">
    <source>
        <dbReference type="ARBA" id="ARBA00022842"/>
    </source>
</evidence>
<dbReference type="Pfam" id="PF20750">
    <property type="entry name" value="PAP_NTPase"/>
    <property type="match status" value="1"/>
</dbReference>
<evidence type="ECO:0000313" key="17">
    <source>
        <dbReference type="EMBL" id="CAE0752462.1"/>
    </source>
</evidence>
<keyword evidence="4 11" id="KW-0507">mRNA processing</keyword>
<dbReference type="SUPFAM" id="SSF81631">
    <property type="entry name" value="PAP/OAS1 substrate-binding domain"/>
    <property type="match status" value="1"/>
</dbReference>
<evidence type="ECO:0000256" key="12">
    <source>
        <dbReference type="PIRSR" id="PIRSR018425-1"/>
    </source>
</evidence>
<dbReference type="InterPro" id="IPR007012">
    <property type="entry name" value="PolA_pol_cen_dom"/>
</dbReference>
<protein>
    <recommendedName>
        <fullName evidence="11">Poly(A) polymerase</fullName>
        <ecNumber evidence="11">2.7.7.19</ecNumber>
    </recommendedName>
</protein>
<dbReference type="GO" id="GO:0006397">
    <property type="term" value="P:mRNA processing"/>
    <property type="evidence" value="ECO:0007669"/>
    <property type="project" value="UniProtKB-KW"/>
</dbReference>
<evidence type="ECO:0000256" key="7">
    <source>
        <dbReference type="ARBA" id="ARBA00022741"/>
    </source>
</evidence>
<dbReference type="CDD" id="cd05402">
    <property type="entry name" value="NT_PAP_TUTase"/>
    <property type="match status" value="1"/>
</dbReference>
<dbReference type="AlphaFoldDB" id="A0A7S4B388"/>
<feature type="domain" description="Poly(A) polymerase nucleotidyltransferase" evidence="16">
    <location>
        <begin position="20"/>
        <end position="211"/>
    </location>
</feature>
<evidence type="ECO:0000259" key="16">
    <source>
        <dbReference type="Pfam" id="PF20750"/>
    </source>
</evidence>
<dbReference type="EMBL" id="HBIZ01008654">
    <property type="protein sequence ID" value="CAE0752462.1"/>
    <property type="molecule type" value="Transcribed_RNA"/>
</dbReference>
<comment type="cofactor">
    <cofactor evidence="13">
        <name>Mg(2+)</name>
        <dbReference type="ChEBI" id="CHEBI:18420"/>
    </cofactor>
    <text evidence="13">Binds 2 magnesium ions. Also active with manganese.</text>
</comment>
<dbReference type="GO" id="GO:0031123">
    <property type="term" value="P:RNA 3'-end processing"/>
    <property type="evidence" value="ECO:0007669"/>
    <property type="project" value="InterPro"/>
</dbReference>
<evidence type="ECO:0000256" key="4">
    <source>
        <dbReference type="ARBA" id="ARBA00022664"/>
    </source>
</evidence>
<evidence type="ECO:0000256" key="1">
    <source>
        <dbReference type="ARBA" id="ARBA00001936"/>
    </source>
</evidence>
<dbReference type="InterPro" id="IPR011068">
    <property type="entry name" value="NuclTrfase_I-like_C"/>
</dbReference>
<dbReference type="GO" id="GO:1990817">
    <property type="term" value="F:poly(A) RNA polymerase activity"/>
    <property type="evidence" value="ECO:0007669"/>
    <property type="project" value="UniProtKB-UniRule"/>
</dbReference>
<comment type="similarity">
    <text evidence="3 11">Belongs to the poly(A) polymerase family.</text>
</comment>
<dbReference type="SUPFAM" id="SSF81301">
    <property type="entry name" value="Nucleotidyltransferase"/>
    <property type="match status" value="1"/>
</dbReference>
<dbReference type="PANTHER" id="PTHR10682">
    <property type="entry name" value="POLY A POLYMERASE"/>
    <property type="match status" value="1"/>
</dbReference>
<keyword evidence="5 11" id="KW-0808">Transferase</keyword>
<dbReference type="InterPro" id="IPR014492">
    <property type="entry name" value="PolyA_polymerase"/>
</dbReference>
<keyword evidence="6 13" id="KW-0479">Metal-binding</keyword>
<dbReference type="PANTHER" id="PTHR10682:SF10">
    <property type="entry name" value="POLYNUCLEOTIDE ADENYLYLTRANSFERASE"/>
    <property type="match status" value="1"/>
</dbReference>
<dbReference type="PIRSF" id="PIRSF018425">
    <property type="entry name" value="PolyA_polymerase"/>
    <property type="match status" value="1"/>
</dbReference>
<evidence type="ECO:0000256" key="13">
    <source>
        <dbReference type="PIRSR" id="PIRSR018425-2"/>
    </source>
</evidence>
<dbReference type="Gene3D" id="1.10.1410.10">
    <property type="match status" value="1"/>
</dbReference>
<feature type="binding site" evidence="13">
    <location>
        <position position="112"/>
    </location>
    <ligand>
        <name>Mg(2+)</name>
        <dbReference type="ChEBI" id="CHEBI:18420"/>
        <label>1</label>
        <note>catalytic</note>
    </ligand>
</feature>
<name>A0A7S4B388_CHRCT</name>
<feature type="region of interest" description="Disordered" evidence="14">
    <location>
        <begin position="561"/>
        <end position="633"/>
    </location>
</feature>
<dbReference type="InterPro" id="IPR048840">
    <property type="entry name" value="PolA_pol_NTPase"/>
</dbReference>
<dbReference type="InterPro" id="IPR043519">
    <property type="entry name" value="NT_sf"/>
</dbReference>
<keyword evidence="9 13" id="KW-0460">Magnesium</keyword>
<keyword evidence="10 11" id="KW-0539">Nucleus</keyword>
<dbReference type="Gene3D" id="3.30.460.10">
    <property type="entry name" value="Beta Polymerase, domain 2"/>
    <property type="match status" value="1"/>
</dbReference>
<feature type="binding site" evidence="13">
    <location>
        <position position="164"/>
    </location>
    <ligand>
        <name>Mg(2+)</name>
        <dbReference type="ChEBI" id="CHEBI:18420"/>
        <label>2</label>
        <note>catalytic</note>
    </ligand>
</feature>
<comment type="function">
    <text evidence="11">Polymerase that creates the 3'-poly(A) tail of mRNA's.</text>
</comment>
<gene>
    <name evidence="17" type="ORF">PCAR00345_LOCUS5047</name>
</gene>
<feature type="binding site" evidence="13">
    <location>
        <position position="110"/>
    </location>
    <ligand>
        <name>Mg(2+)</name>
        <dbReference type="ChEBI" id="CHEBI:18420"/>
        <label>1</label>
        <note>catalytic</note>
    </ligand>
</feature>
<organism evidence="17">
    <name type="scientific">Chrysotila carterae</name>
    <name type="common">Marine alga</name>
    <name type="synonym">Syracosphaera carterae</name>
    <dbReference type="NCBI Taxonomy" id="13221"/>
    <lineage>
        <taxon>Eukaryota</taxon>
        <taxon>Haptista</taxon>
        <taxon>Haptophyta</taxon>
        <taxon>Prymnesiophyceae</taxon>
        <taxon>Isochrysidales</taxon>
        <taxon>Isochrysidaceae</taxon>
        <taxon>Chrysotila</taxon>
    </lineage>
</organism>
<accession>A0A7S4B388</accession>
<dbReference type="GO" id="GO:0005634">
    <property type="term" value="C:nucleus"/>
    <property type="evidence" value="ECO:0007669"/>
    <property type="project" value="UniProtKB-SubCell"/>
</dbReference>
<proteinExistence type="inferred from homology"/>
<dbReference type="FunFam" id="1.10.1410.10:FF:000001">
    <property type="entry name" value="Putative poly(A) polymerase gamma"/>
    <property type="match status" value="1"/>
</dbReference>
<feature type="compositionally biased region" description="Polar residues" evidence="14">
    <location>
        <begin position="565"/>
        <end position="581"/>
    </location>
</feature>
<dbReference type="Pfam" id="PF04928">
    <property type="entry name" value="PAP_central"/>
    <property type="match status" value="1"/>
</dbReference>
<evidence type="ECO:0000256" key="2">
    <source>
        <dbReference type="ARBA" id="ARBA00004123"/>
    </source>
</evidence>